<sequence>MANFLVATRKNQHRYAYGLTVDCTFFLFVMSKYNTFELALNYHQSQHDRGIQTTFCPADMFNVRYVPQNYTPYFEVLELKAGVPHYFPMTNKSLFFTHVTPRSQGITKDWKFSPSGWATHYLYLLIHAKPHINQRTGKSEVRTYIRHKTEKHPGACIRQSFSASHLFQIHPLIGDEADNLKNFLTNGTSIPHRQM</sequence>
<evidence type="ECO:0000313" key="1">
    <source>
        <dbReference type="Proteomes" id="UP000887579"/>
    </source>
</evidence>
<evidence type="ECO:0000313" key="2">
    <source>
        <dbReference type="WBParaSite" id="ES5_v2.g17408.t1"/>
    </source>
</evidence>
<reference evidence="2" key="1">
    <citation type="submission" date="2022-11" db="UniProtKB">
        <authorList>
            <consortium name="WormBaseParasite"/>
        </authorList>
    </citation>
    <scope>IDENTIFICATION</scope>
</reference>
<dbReference type="WBParaSite" id="ES5_v2.g17408.t1">
    <property type="protein sequence ID" value="ES5_v2.g17408.t1"/>
    <property type="gene ID" value="ES5_v2.g17408"/>
</dbReference>
<organism evidence="1 2">
    <name type="scientific">Panagrolaimus sp. ES5</name>
    <dbReference type="NCBI Taxonomy" id="591445"/>
    <lineage>
        <taxon>Eukaryota</taxon>
        <taxon>Metazoa</taxon>
        <taxon>Ecdysozoa</taxon>
        <taxon>Nematoda</taxon>
        <taxon>Chromadorea</taxon>
        <taxon>Rhabditida</taxon>
        <taxon>Tylenchina</taxon>
        <taxon>Panagrolaimomorpha</taxon>
        <taxon>Panagrolaimoidea</taxon>
        <taxon>Panagrolaimidae</taxon>
        <taxon>Panagrolaimus</taxon>
    </lineage>
</organism>
<protein>
    <submittedName>
        <fullName evidence="2">Uncharacterized protein</fullName>
    </submittedName>
</protein>
<name>A0AC34FJL5_9BILA</name>
<proteinExistence type="predicted"/>
<dbReference type="Proteomes" id="UP000887579">
    <property type="component" value="Unplaced"/>
</dbReference>
<accession>A0AC34FJL5</accession>